<evidence type="ECO:0000256" key="6">
    <source>
        <dbReference type="ARBA" id="ARBA00022970"/>
    </source>
</evidence>
<keyword evidence="4" id="KW-1003">Cell membrane</keyword>
<dbReference type="InterPro" id="IPR035906">
    <property type="entry name" value="MetI-like_sf"/>
</dbReference>
<sequence>MDLLSKYSDQLIDAFWTTVQLTAFSAIGALILGTILAAMRVSPIPVARGVGAAYVTIFRNTPLTLIIIFCSFGLFQTMGVTLAPEQSPTFFTENNFRLAVLGLSIYTAAFVCESLRSGINTVHVGQAEAGRSLGLTFSQNLRLIVLPQAFRAVTAPLGSVLIALTKNTTIASVIGVAEASLLMKEMIENEAAIFVVGGIFALGFVVLTLPMGLLFGYLSKRFEVAR</sequence>
<name>A0A2S2BX37_9NOCA</name>
<feature type="domain" description="ABC transmembrane type-1" evidence="10">
    <location>
        <begin position="15"/>
        <end position="215"/>
    </location>
</feature>
<dbReference type="CDD" id="cd06261">
    <property type="entry name" value="TM_PBP2"/>
    <property type="match status" value="1"/>
</dbReference>
<dbReference type="GO" id="GO:0043190">
    <property type="term" value="C:ATP-binding cassette (ABC) transporter complex"/>
    <property type="evidence" value="ECO:0007669"/>
    <property type="project" value="InterPro"/>
</dbReference>
<evidence type="ECO:0000256" key="1">
    <source>
        <dbReference type="ARBA" id="ARBA00004651"/>
    </source>
</evidence>
<dbReference type="NCBIfam" id="TIGR01726">
    <property type="entry name" value="HEQRo_perm_3TM"/>
    <property type="match status" value="1"/>
</dbReference>
<reference evidence="11 12" key="1">
    <citation type="submission" date="2017-05" db="EMBL/GenBank/DDBJ databases">
        <title>Isolation of Rhodococcus sp. S2-17 biodegrading of BP-3.</title>
        <authorList>
            <person name="Lee Y."/>
            <person name="Kim K.H."/>
            <person name="Chun B.H."/>
            <person name="Jung H.S."/>
            <person name="Jeon C.O."/>
        </authorList>
    </citation>
    <scope>NUCLEOTIDE SEQUENCE [LARGE SCALE GENOMIC DNA]</scope>
    <source>
        <strain evidence="11 12">S2-17</strain>
    </source>
</reference>
<evidence type="ECO:0000256" key="3">
    <source>
        <dbReference type="ARBA" id="ARBA00022448"/>
    </source>
</evidence>
<proteinExistence type="inferred from homology"/>
<evidence type="ECO:0000259" key="10">
    <source>
        <dbReference type="PROSITE" id="PS50928"/>
    </source>
</evidence>
<evidence type="ECO:0000256" key="4">
    <source>
        <dbReference type="ARBA" id="ARBA00022475"/>
    </source>
</evidence>
<dbReference type="KEGG" id="roz:CBI38_17475"/>
<feature type="transmembrane region" description="Helical" evidence="9">
    <location>
        <begin position="191"/>
        <end position="218"/>
    </location>
</feature>
<organism evidence="11 12">
    <name type="scientific">Rhodococcus oxybenzonivorans</name>
    <dbReference type="NCBI Taxonomy" id="1990687"/>
    <lineage>
        <taxon>Bacteria</taxon>
        <taxon>Bacillati</taxon>
        <taxon>Actinomycetota</taxon>
        <taxon>Actinomycetes</taxon>
        <taxon>Mycobacteriales</taxon>
        <taxon>Nocardiaceae</taxon>
        <taxon>Rhodococcus</taxon>
    </lineage>
</organism>
<comment type="subcellular location">
    <subcellularLocation>
        <location evidence="1 9">Cell membrane</location>
        <topology evidence="1 9">Multi-pass membrane protein</topology>
    </subcellularLocation>
</comment>
<dbReference type="Proteomes" id="UP000245711">
    <property type="component" value="Chromosome"/>
</dbReference>
<evidence type="ECO:0000256" key="8">
    <source>
        <dbReference type="ARBA" id="ARBA00023136"/>
    </source>
</evidence>
<feature type="transmembrane region" description="Helical" evidence="9">
    <location>
        <begin position="95"/>
        <end position="112"/>
    </location>
</feature>
<keyword evidence="3 9" id="KW-0813">Transport</keyword>
<keyword evidence="5 9" id="KW-0812">Transmembrane</keyword>
<dbReference type="PROSITE" id="PS50928">
    <property type="entry name" value="ABC_TM1"/>
    <property type="match status" value="1"/>
</dbReference>
<feature type="transmembrane region" description="Helical" evidence="9">
    <location>
        <begin position="51"/>
        <end position="75"/>
    </location>
</feature>
<dbReference type="OrthoDB" id="3181282at2"/>
<keyword evidence="8 9" id="KW-0472">Membrane</keyword>
<accession>A0A2S2BX37</accession>
<feature type="transmembrane region" description="Helical" evidence="9">
    <location>
        <begin position="20"/>
        <end position="39"/>
    </location>
</feature>
<evidence type="ECO:0000313" key="12">
    <source>
        <dbReference type="Proteomes" id="UP000245711"/>
    </source>
</evidence>
<dbReference type="RefSeq" id="WP_109330755.1">
    <property type="nucleotide sequence ID" value="NZ_CP021354.1"/>
</dbReference>
<dbReference type="EMBL" id="CP021354">
    <property type="protein sequence ID" value="AWK73078.1"/>
    <property type="molecule type" value="Genomic_DNA"/>
</dbReference>
<dbReference type="InterPro" id="IPR000515">
    <property type="entry name" value="MetI-like"/>
</dbReference>
<dbReference type="GO" id="GO:0022857">
    <property type="term" value="F:transmembrane transporter activity"/>
    <property type="evidence" value="ECO:0007669"/>
    <property type="project" value="InterPro"/>
</dbReference>
<comment type="similarity">
    <text evidence="2">Belongs to the binding-protein-dependent transport system permease family. HisMQ subfamily.</text>
</comment>
<evidence type="ECO:0000256" key="2">
    <source>
        <dbReference type="ARBA" id="ARBA00010072"/>
    </source>
</evidence>
<dbReference type="InterPro" id="IPR010065">
    <property type="entry name" value="AA_ABC_transptr_permease_3TM"/>
</dbReference>
<evidence type="ECO:0000256" key="7">
    <source>
        <dbReference type="ARBA" id="ARBA00022989"/>
    </source>
</evidence>
<dbReference type="AlphaFoldDB" id="A0A2S2BX37"/>
<keyword evidence="7 9" id="KW-1133">Transmembrane helix</keyword>
<dbReference type="SUPFAM" id="SSF161098">
    <property type="entry name" value="MetI-like"/>
    <property type="match status" value="1"/>
</dbReference>
<evidence type="ECO:0000256" key="9">
    <source>
        <dbReference type="RuleBase" id="RU363032"/>
    </source>
</evidence>
<keyword evidence="12" id="KW-1185">Reference proteome</keyword>
<gene>
    <name evidence="11" type="ORF">CBI38_17475</name>
</gene>
<dbReference type="InterPro" id="IPR043429">
    <property type="entry name" value="ArtM/GltK/GlnP/TcyL/YhdX-like"/>
</dbReference>
<evidence type="ECO:0000313" key="11">
    <source>
        <dbReference type="EMBL" id="AWK73078.1"/>
    </source>
</evidence>
<dbReference type="PANTHER" id="PTHR30614:SF37">
    <property type="entry name" value="AMINO-ACID ABC TRANSPORTER PERMEASE PROTEIN YHDX-RELATED"/>
    <property type="match status" value="1"/>
</dbReference>
<dbReference type="GO" id="GO:0006865">
    <property type="term" value="P:amino acid transport"/>
    <property type="evidence" value="ECO:0007669"/>
    <property type="project" value="UniProtKB-KW"/>
</dbReference>
<dbReference type="Pfam" id="PF00528">
    <property type="entry name" value="BPD_transp_1"/>
    <property type="match status" value="1"/>
</dbReference>
<evidence type="ECO:0000256" key="5">
    <source>
        <dbReference type="ARBA" id="ARBA00022692"/>
    </source>
</evidence>
<keyword evidence="6" id="KW-0029">Amino-acid transport</keyword>
<dbReference type="PANTHER" id="PTHR30614">
    <property type="entry name" value="MEMBRANE COMPONENT OF AMINO ACID ABC TRANSPORTER"/>
    <property type="match status" value="1"/>
</dbReference>
<protein>
    <submittedName>
        <fullName evidence="11">Glutamate ABC transporter permease</fullName>
    </submittedName>
</protein>
<dbReference type="Gene3D" id="1.10.3720.10">
    <property type="entry name" value="MetI-like"/>
    <property type="match status" value="1"/>
</dbReference>